<feature type="signal peptide" evidence="2">
    <location>
        <begin position="1"/>
        <end position="22"/>
    </location>
</feature>
<proteinExistence type="predicted"/>
<evidence type="ECO:0000256" key="2">
    <source>
        <dbReference type="SAM" id="SignalP"/>
    </source>
</evidence>
<dbReference type="PANTHER" id="PTHR12558:SF13">
    <property type="entry name" value="CELL DIVISION CYCLE PROTEIN 27 HOMOLOG"/>
    <property type="match status" value="1"/>
</dbReference>
<dbReference type="PROSITE" id="PS50005">
    <property type="entry name" value="TPR"/>
    <property type="match status" value="2"/>
</dbReference>
<feature type="repeat" description="TPR" evidence="1">
    <location>
        <begin position="238"/>
        <end position="271"/>
    </location>
</feature>
<keyword evidence="1" id="KW-0802">TPR repeat</keyword>
<name>A0A136A220_9ALTE</name>
<organism evidence="3 4">
    <name type="scientific">Paraglaciecola hydrolytica</name>
    <dbReference type="NCBI Taxonomy" id="1799789"/>
    <lineage>
        <taxon>Bacteria</taxon>
        <taxon>Pseudomonadati</taxon>
        <taxon>Pseudomonadota</taxon>
        <taxon>Gammaproteobacteria</taxon>
        <taxon>Alteromonadales</taxon>
        <taxon>Alteromonadaceae</taxon>
        <taxon>Paraglaciecola</taxon>
    </lineage>
</organism>
<gene>
    <name evidence="3" type="ORF">AX660_14055</name>
</gene>
<dbReference type="InterPro" id="IPR019734">
    <property type="entry name" value="TPR_rpt"/>
</dbReference>
<dbReference type="Pfam" id="PF13414">
    <property type="entry name" value="TPR_11"/>
    <property type="match status" value="1"/>
</dbReference>
<feature type="chain" id="PRO_5007469406" evidence="2">
    <location>
        <begin position="23"/>
        <end position="389"/>
    </location>
</feature>
<keyword evidence="4" id="KW-1185">Reference proteome</keyword>
<dbReference type="InterPro" id="IPR011990">
    <property type="entry name" value="TPR-like_helical_dom_sf"/>
</dbReference>
<dbReference type="Proteomes" id="UP000070299">
    <property type="component" value="Unassembled WGS sequence"/>
</dbReference>
<dbReference type="STRING" id="1799789.AX660_14055"/>
<evidence type="ECO:0000256" key="1">
    <source>
        <dbReference type="PROSITE-ProRule" id="PRU00339"/>
    </source>
</evidence>
<comment type="caution">
    <text evidence="3">The sequence shown here is derived from an EMBL/GenBank/DDBJ whole genome shotgun (WGS) entry which is preliminary data.</text>
</comment>
<dbReference type="Gene3D" id="1.25.40.10">
    <property type="entry name" value="Tetratricopeptide repeat domain"/>
    <property type="match status" value="1"/>
</dbReference>
<dbReference type="PROSITE" id="PS51257">
    <property type="entry name" value="PROKAR_LIPOPROTEIN"/>
    <property type="match status" value="1"/>
</dbReference>
<dbReference type="PANTHER" id="PTHR12558">
    <property type="entry name" value="CELL DIVISION CYCLE 16,23,27"/>
    <property type="match status" value="1"/>
</dbReference>
<evidence type="ECO:0000313" key="4">
    <source>
        <dbReference type="Proteomes" id="UP000070299"/>
    </source>
</evidence>
<dbReference type="EMBL" id="LSNE01000005">
    <property type="protein sequence ID" value="KXI29264.1"/>
    <property type="molecule type" value="Genomic_DNA"/>
</dbReference>
<dbReference type="SUPFAM" id="SSF48452">
    <property type="entry name" value="TPR-like"/>
    <property type="match status" value="1"/>
</dbReference>
<reference evidence="4" key="1">
    <citation type="submission" date="2016-02" db="EMBL/GenBank/DDBJ databases">
        <authorList>
            <person name="Schultz-Johansen M."/>
            <person name="Glaring M.A."/>
            <person name="Bech P.K."/>
            <person name="Stougaard P."/>
        </authorList>
    </citation>
    <scope>NUCLEOTIDE SEQUENCE [LARGE SCALE GENOMIC DNA]</scope>
    <source>
        <strain evidence="4">S66</strain>
    </source>
</reference>
<dbReference type="Pfam" id="PF13181">
    <property type="entry name" value="TPR_8"/>
    <property type="match status" value="1"/>
</dbReference>
<accession>A0A136A220</accession>
<evidence type="ECO:0000313" key="3">
    <source>
        <dbReference type="EMBL" id="KXI29264.1"/>
    </source>
</evidence>
<keyword evidence="2" id="KW-0732">Signal</keyword>
<dbReference type="OrthoDB" id="5801251at2"/>
<protein>
    <submittedName>
        <fullName evidence="3">Uncharacterized protein</fullName>
    </submittedName>
</protein>
<sequence length="389" mass="44987">MFSVRCFYFVLFILTIFTGLSACQSGQTVNFHSQDVLYDQGFPNFENVKLEKEQDIFYLDTNAKQFVKNAIGNIVDPVEQLTALVETIFGHSKFNLLYDGNANTTANETFKNRAANCLSMSIMTFAMAEEAGFGVKFQQVDIPEYWTRRDGFSLLNGHINLRMLPKADPHVYQFQVQGFQVDFDPQTSRQHFPTRVVTKNTVLAMYYNNKGAEALIQHRYTDAYAHFRHAIKADESFESSLVNMGLLYRLNGYYAQAQLAYEYALKLAPDSLTAMENLAYLYSVTDRTEMAETLLRKVERKRVDNPYYFVNLGDTELELGHYDLALQHFKKALSLAKKKHDIYFALARAYYKLGELRLTEHYLQLAKDYAKNSRDEERYQSKLNFLTSL</sequence>
<dbReference type="RefSeq" id="WP_068376456.1">
    <property type="nucleotide sequence ID" value="NZ_LSNE01000005.1"/>
</dbReference>
<feature type="repeat" description="TPR" evidence="1">
    <location>
        <begin position="306"/>
        <end position="339"/>
    </location>
</feature>
<dbReference type="AlphaFoldDB" id="A0A136A220"/>
<dbReference type="SMART" id="SM00028">
    <property type="entry name" value="TPR"/>
    <property type="match status" value="5"/>
</dbReference>